<evidence type="ECO:0000259" key="4">
    <source>
        <dbReference type="Pfam" id="PF02576"/>
    </source>
</evidence>
<dbReference type="EMBL" id="BLRY01000047">
    <property type="protein sequence ID" value="GFP27594.1"/>
    <property type="molecule type" value="Genomic_DNA"/>
</dbReference>
<organism evidence="7 9">
    <name type="scientific">Candidatus Hakubella thermalkaliphila</name>
    <dbReference type="NCBI Taxonomy" id="2754717"/>
    <lineage>
        <taxon>Bacteria</taxon>
        <taxon>Bacillati</taxon>
        <taxon>Actinomycetota</taxon>
        <taxon>Actinomycetota incertae sedis</taxon>
        <taxon>Candidatus Hakubellales</taxon>
        <taxon>Candidatus Hakubellaceae</taxon>
        <taxon>Candidatus Hakubella</taxon>
    </lineage>
</organism>
<gene>
    <name evidence="3" type="primary">rimP</name>
    <name evidence="6" type="ORF">HKBW3S25_00726</name>
    <name evidence="7" type="ORF">HKBW3S33_01006</name>
</gene>
<evidence type="ECO:0000313" key="9">
    <source>
        <dbReference type="Proteomes" id="UP000591948"/>
    </source>
</evidence>
<evidence type="ECO:0000313" key="6">
    <source>
        <dbReference type="EMBL" id="GFP25268.1"/>
    </source>
</evidence>
<dbReference type="InterPro" id="IPR035956">
    <property type="entry name" value="RimP_N_sf"/>
</dbReference>
<evidence type="ECO:0000256" key="1">
    <source>
        <dbReference type="ARBA" id="ARBA00022490"/>
    </source>
</evidence>
<dbReference type="PANTHER" id="PTHR33867:SF1">
    <property type="entry name" value="RIBOSOME MATURATION FACTOR RIMP"/>
    <property type="match status" value="1"/>
</dbReference>
<reference evidence="8 9" key="1">
    <citation type="journal article" date="2020" name="Front. Microbiol.">
        <title>Single-cell genomics of novel Actinobacteria with the Wood-Ljungdahl pathway discovered in a serpentinizing system.</title>
        <authorList>
            <person name="Merino N."/>
            <person name="Kawai M."/>
            <person name="Boyd E.S."/>
            <person name="Colman D.R."/>
            <person name="McGlynn S.E."/>
            <person name="Nealson K.H."/>
            <person name="Kurokawa K."/>
            <person name="Hongoh Y."/>
        </authorList>
    </citation>
    <scope>NUCLEOTIDE SEQUENCE [LARGE SCALE GENOMIC DNA]</scope>
    <source>
        <strain evidence="6 8">S25</strain>
        <strain evidence="7 9">S33</strain>
    </source>
</reference>
<comment type="caution">
    <text evidence="7">The sequence shown here is derived from an EMBL/GenBank/DDBJ whole genome shotgun (WGS) entry which is preliminary data.</text>
</comment>
<dbReference type="AlphaFoldDB" id="A0A6V8P7I0"/>
<evidence type="ECO:0000313" key="7">
    <source>
        <dbReference type="EMBL" id="GFP27594.1"/>
    </source>
</evidence>
<comment type="function">
    <text evidence="3">Required for maturation of 30S ribosomal subunits.</text>
</comment>
<evidence type="ECO:0000256" key="2">
    <source>
        <dbReference type="ARBA" id="ARBA00022517"/>
    </source>
</evidence>
<accession>A0A6V8P7I0</accession>
<dbReference type="HAMAP" id="MF_01077">
    <property type="entry name" value="RimP"/>
    <property type="match status" value="1"/>
</dbReference>
<proteinExistence type="inferred from homology"/>
<dbReference type="PANTHER" id="PTHR33867">
    <property type="entry name" value="RIBOSOME MATURATION FACTOR RIMP"/>
    <property type="match status" value="1"/>
</dbReference>
<dbReference type="InterPro" id="IPR036847">
    <property type="entry name" value="RimP_C_sf"/>
</dbReference>
<dbReference type="GO" id="GO:0000028">
    <property type="term" value="P:ribosomal small subunit assembly"/>
    <property type="evidence" value="ECO:0007669"/>
    <property type="project" value="TreeGrafter"/>
</dbReference>
<dbReference type="Pfam" id="PF17384">
    <property type="entry name" value="DUF150_C"/>
    <property type="match status" value="1"/>
</dbReference>
<dbReference type="SUPFAM" id="SSF75420">
    <property type="entry name" value="YhbC-like, N-terminal domain"/>
    <property type="match status" value="1"/>
</dbReference>
<dbReference type="GO" id="GO:0005829">
    <property type="term" value="C:cytosol"/>
    <property type="evidence" value="ECO:0007669"/>
    <property type="project" value="TreeGrafter"/>
</dbReference>
<evidence type="ECO:0000259" key="5">
    <source>
        <dbReference type="Pfam" id="PF17384"/>
    </source>
</evidence>
<comment type="subcellular location">
    <subcellularLocation>
        <location evidence="3">Cytoplasm</location>
    </subcellularLocation>
</comment>
<dbReference type="FunFam" id="3.30.300.70:FF:000001">
    <property type="entry name" value="Ribosome maturation factor RimP"/>
    <property type="match status" value="1"/>
</dbReference>
<feature type="domain" description="Ribosome maturation factor RimP N-terminal" evidence="4">
    <location>
        <begin position="13"/>
        <end position="85"/>
    </location>
</feature>
<dbReference type="InterPro" id="IPR028989">
    <property type="entry name" value="RimP_N"/>
</dbReference>
<dbReference type="InterPro" id="IPR003728">
    <property type="entry name" value="Ribosome_maturation_RimP"/>
</dbReference>
<dbReference type="SUPFAM" id="SSF74942">
    <property type="entry name" value="YhbC-like, C-terminal domain"/>
    <property type="match status" value="1"/>
</dbReference>
<keyword evidence="1 3" id="KW-0963">Cytoplasm</keyword>
<dbReference type="EMBL" id="BLRX01000062">
    <property type="protein sequence ID" value="GFP25268.1"/>
    <property type="molecule type" value="Genomic_DNA"/>
</dbReference>
<dbReference type="Gene3D" id="2.30.30.180">
    <property type="entry name" value="Ribosome maturation factor RimP, C-terminal domain"/>
    <property type="match status" value="1"/>
</dbReference>
<dbReference type="Proteomes" id="UP000543224">
    <property type="component" value="Unassembled WGS sequence"/>
</dbReference>
<protein>
    <recommendedName>
        <fullName evidence="3">Ribosome maturation factor RimP</fullName>
    </recommendedName>
</protein>
<sequence length="153" mass="17415">MNIQEIRDKLEKLIREKVAAIGYELYDLSLNSRPSGLTLTVFIDREGGVTLEDCERVSQELDPLLDRADLIRQSYILEVSSPGAERALRSQEDFNKSTGKKVRIIADQDGKIKDVSGRVIEVGDDQITFLTDRGEELIFEYDQIKRANLQLEI</sequence>
<dbReference type="Pfam" id="PF02576">
    <property type="entry name" value="RimP_N"/>
    <property type="match status" value="1"/>
</dbReference>
<evidence type="ECO:0000313" key="8">
    <source>
        <dbReference type="Proteomes" id="UP000543224"/>
    </source>
</evidence>
<comment type="similarity">
    <text evidence="3">Belongs to the RimP family.</text>
</comment>
<name>A0A6V8P7I0_9ACTN</name>
<feature type="domain" description="Ribosome maturation factor RimP C-terminal" evidence="5">
    <location>
        <begin position="88"/>
        <end position="152"/>
    </location>
</feature>
<dbReference type="RefSeq" id="WP_176233381.1">
    <property type="nucleotide sequence ID" value="NZ_BLRY01000047.1"/>
</dbReference>
<evidence type="ECO:0000256" key="3">
    <source>
        <dbReference type="HAMAP-Rule" id="MF_01077"/>
    </source>
</evidence>
<dbReference type="GO" id="GO:0006412">
    <property type="term" value="P:translation"/>
    <property type="evidence" value="ECO:0007669"/>
    <property type="project" value="TreeGrafter"/>
</dbReference>
<dbReference type="Proteomes" id="UP000591948">
    <property type="component" value="Unassembled WGS sequence"/>
</dbReference>
<keyword evidence="2 3" id="KW-0690">Ribosome biogenesis</keyword>
<dbReference type="CDD" id="cd01734">
    <property type="entry name" value="YlxS_C"/>
    <property type="match status" value="1"/>
</dbReference>
<keyword evidence="9" id="KW-1185">Reference proteome</keyword>
<dbReference type="InterPro" id="IPR028998">
    <property type="entry name" value="RimP_C"/>
</dbReference>
<dbReference type="Gene3D" id="3.30.300.70">
    <property type="entry name" value="RimP-like superfamily, N-terminal"/>
    <property type="match status" value="1"/>
</dbReference>